<organism evidence="4 5">
    <name type="scientific">Coregonus suidteri</name>
    <dbReference type="NCBI Taxonomy" id="861788"/>
    <lineage>
        <taxon>Eukaryota</taxon>
        <taxon>Metazoa</taxon>
        <taxon>Chordata</taxon>
        <taxon>Craniata</taxon>
        <taxon>Vertebrata</taxon>
        <taxon>Euteleostomi</taxon>
        <taxon>Actinopterygii</taxon>
        <taxon>Neopterygii</taxon>
        <taxon>Teleostei</taxon>
        <taxon>Protacanthopterygii</taxon>
        <taxon>Salmoniformes</taxon>
        <taxon>Salmonidae</taxon>
        <taxon>Coregoninae</taxon>
        <taxon>Coregonus</taxon>
    </lineage>
</organism>
<evidence type="ECO:0000256" key="1">
    <source>
        <dbReference type="ARBA" id="ARBA00022801"/>
    </source>
</evidence>
<dbReference type="GO" id="GO:0016485">
    <property type="term" value="P:protein processing"/>
    <property type="evidence" value="ECO:0007669"/>
    <property type="project" value="InterPro"/>
</dbReference>
<accession>A0AAN8QIQ6</accession>
<keyword evidence="3" id="KW-1133">Transmembrane helix</keyword>
<feature type="compositionally biased region" description="Polar residues" evidence="2">
    <location>
        <begin position="13"/>
        <end position="28"/>
    </location>
</feature>
<name>A0AAN8QIQ6_9TELE</name>
<dbReference type="PANTHER" id="PTHR10202">
    <property type="entry name" value="PRESENILIN"/>
    <property type="match status" value="1"/>
</dbReference>
<feature type="compositionally biased region" description="Low complexity" evidence="2">
    <location>
        <begin position="29"/>
        <end position="39"/>
    </location>
</feature>
<dbReference type="GO" id="GO:0006509">
    <property type="term" value="P:membrane protein ectodomain proteolysis"/>
    <property type="evidence" value="ECO:0007669"/>
    <property type="project" value="TreeGrafter"/>
</dbReference>
<evidence type="ECO:0000256" key="2">
    <source>
        <dbReference type="SAM" id="MobiDB-lite"/>
    </source>
</evidence>
<dbReference type="GO" id="GO:0007219">
    <property type="term" value="P:Notch signaling pathway"/>
    <property type="evidence" value="ECO:0007669"/>
    <property type="project" value="TreeGrafter"/>
</dbReference>
<keyword evidence="1" id="KW-0378">Hydrolase</keyword>
<feature type="region of interest" description="Disordered" evidence="2">
    <location>
        <begin position="1"/>
        <end position="70"/>
    </location>
</feature>
<dbReference type="GO" id="GO:0042500">
    <property type="term" value="F:aspartic endopeptidase activity, intramembrane cleaving"/>
    <property type="evidence" value="ECO:0007669"/>
    <property type="project" value="InterPro"/>
</dbReference>
<dbReference type="InterPro" id="IPR001108">
    <property type="entry name" value="Peptidase_A22A"/>
</dbReference>
<gene>
    <name evidence="4" type="ORF">J4Q44_G00283590</name>
</gene>
<dbReference type="PANTHER" id="PTHR10202:SF24">
    <property type="entry name" value="PRESENILIN-2"/>
    <property type="match status" value="1"/>
</dbReference>
<protein>
    <submittedName>
        <fullName evidence="4">Uncharacterized protein</fullName>
    </submittedName>
</protein>
<dbReference type="GO" id="GO:0070765">
    <property type="term" value="C:gamma-secretase complex"/>
    <property type="evidence" value="ECO:0007669"/>
    <property type="project" value="TreeGrafter"/>
</dbReference>
<proteinExistence type="predicted"/>
<feature type="transmembrane region" description="Helical" evidence="3">
    <location>
        <begin position="132"/>
        <end position="152"/>
    </location>
</feature>
<keyword evidence="5" id="KW-1185">Reference proteome</keyword>
<dbReference type="GO" id="GO:0055074">
    <property type="term" value="P:calcium ion homeostasis"/>
    <property type="evidence" value="ECO:0007669"/>
    <property type="project" value="TreeGrafter"/>
</dbReference>
<dbReference type="AlphaFoldDB" id="A0AAN8QIQ6"/>
<dbReference type="EMBL" id="JAGTTL010000027">
    <property type="protein sequence ID" value="KAK6300261.1"/>
    <property type="molecule type" value="Genomic_DNA"/>
</dbReference>
<evidence type="ECO:0000313" key="4">
    <source>
        <dbReference type="EMBL" id="KAK6300261.1"/>
    </source>
</evidence>
<evidence type="ECO:0000256" key="3">
    <source>
        <dbReference type="SAM" id="Phobius"/>
    </source>
</evidence>
<comment type="caution">
    <text evidence="4">The sequence shown here is derived from an EMBL/GenBank/DDBJ whole genome shotgun (WGS) entry which is preliminary data.</text>
</comment>
<dbReference type="Proteomes" id="UP001356427">
    <property type="component" value="Unassembled WGS sequence"/>
</dbReference>
<keyword evidence="3" id="KW-0472">Membrane</keyword>
<evidence type="ECO:0000313" key="5">
    <source>
        <dbReference type="Proteomes" id="UP001356427"/>
    </source>
</evidence>
<reference evidence="4 5" key="1">
    <citation type="submission" date="2021-04" db="EMBL/GenBank/DDBJ databases">
        <authorList>
            <person name="De Guttry C."/>
            <person name="Zahm M."/>
            <person name="Klopp C."/>
            <person name="Cabau C."/>
            <person name="Louis A."/>
            <person name="Berthelot C."/>
            <person name="Parey E."/>
            <person name="Roest Crollius H."/>
            <person name="Montfort J."/>
            <person name="Robinson-Rechavi M."/>
            <person name="Bucao C."/>
            <person name="Bouchez O."/>
            <person name="Gislard M."/>
            <person name="Lluch J."/>
            <person name="Milhes M."/>
            <person name="Lampietro C."/>
            <person name="Lopez Roques C."/>
            <person name="Donnadieu C."/>
            <person name="Braasch I."/>
            <person name="Desvignes T."/>
            <person name="Postlethwait J."/>
            <person name="Bobe J."/>
            <person name="Wedekind C."/>
            <person name="Guiguen Y."/>
        </authorList>
    </citation>
    <scope>NUCLEOTIDE SEQUENCE [LARGE SCALE GENOMIC DNA]</scope>
    <source>
        <strain evidence="4">Cs_M1</strain>
        <tissue evidence="4">Blood</tissue>
    </source>
</reference>
<keyword evidence="3" id="KW-0812">Transmembrane</keyword>
<dbReference type="GO" id="GO:0034205">
    <property type="term" value="P:amyloid-beta formation"/>
    <property type="evidence" value="ECO:0007669"/>
    <property type="project" value="TreeGrafter"/>
</dbReference>
<sequence>MSASDSEEDSYMKSDSSGCIQDTACASYQQDPDQPQPADMEPRRHPVAPEPAAEPPSLDRSVVEREPVDLEDDEELTLKYGAKSCHHAVSPRHPFCIVVVVATNQVGSTRHSQRTHDTVGERLPQLWCLNTLIMISVIVVMTIFLVVLYNTAANKFIHGMAPSCPH</sequence>